<comment type="caution">
    <text evidence="1">The sequence shown here is derived from an EMBL/GenBank/DDBJ whole genome shotgun (WGS) entry which is preliminary data.</text>
</comment>
<keyword evidence="2" id="KW-1185">Reference proteome</keyword>
<gene>
    <name evidence="1" type="ORF">DFQ02_109118</name>
</gene>
<accession>A0A3D9H769</accession>
<evidence type="ECO:0000313" key="2">
    <source>
        <dbReference type="Proteomes" id="UP000256629"/>
    </source>
</evidence>
<dbReference type="AlphaFoldDB" id="A0A3D9H769"/>
<name>A0A3D9H769_9FLAO</name>
<protein>
    <submittedName>
        <fullName evidence="1">Uncharacterized protein</fullName>
    </submittedName>
</protein>
<organism evidence="1 2">
    <name type="scientific">Seonamhaeicola aphaedonensis</name>
    <dbReference type="NCBI Taxonomy" id="1461338"/>
    <lineage>
        <taxon>Bacteria</taxon>
        <taxon>Pseudomonadati</taxon>
        <taxon>Bacteroidota</taxon>
        <taxon>Flavobacteriia</taxon>
        <taxon>Flavobacteriales</taxon>
        <taxon>Flavobacteriaceae</taxon>
    </lineage>
</organism>
<reference evidence="1 2" key="1">
    <citation type="submission" date="2018-07" db="EMBL/GenBank/DDBJ databases">
        <title>Genomic Encyclopedia of Type Strains, Phase III (KMG-III): the genomes of soil and plant-associated and newly described type strains.</title>
        <authorList>
            <person name="Whitman W."/>
        </authorList>
    </citation>
    <scope>NUCLEOTIDE SEQUENCE [LARGE SCALE GENOMIC DNA]</scope>
    <source>
        <strain evidence="1 2">CECT 8487</strain>
    </source>
</reference>
<sequence>MKSPFLKLLLTILWDKNLLSDLDNGTTEFNKKVIVFYL</sequence>
<dbReference type="Proteomes" id="UP000256629">
    <property type="component" value="Unassembled WGS sequence"/>
</dbReference>
<evidence type="ECO:0000313" key="1">
    <source>
        <dbReference type="EMBL" id="RED45001.1"/>
    </source>
</evidence>
<proteinExistence type="predicted"/>
<dbReference type="EMBL" id="QRDX01000009">
    <property type="protein sequence ID" value="RED45001.1"/>
    <property type="molecule type" value="Genomic_DNA"/>
</dbReference>